<dbReference type="InterPro" id="IPR011009">
    <property type="entry name" value="Kinase-like_dom_sf"/>
</dbReference>
<dbReference type="SMART" id="SM00587">
    <property type="entry name" value="CHK"/>
    <property type="match status" value="1"/>
</dbReference>
<sequence length="411" mass="47577">MAAISAPEWVNQQLFNGVLKQSIHDFQSIQNFDVKAAISGGENFLTIVLRIQIQISLKDDKTKNISFILKLPLVSDLGDKHDFHDLFVVENEMYDSIVPELEAIYAKNADLNIKFKPVHIKFIEPEPKCDYILMEDLHERGYKNLQRLDGLGQPEMESVLKKLAQWHAASAQRVAELGPYGERYQLSYFGEESAKMLENMNNNFNLPFLECMQQYNLNPDMMLFISNYTSRLTDLYIEFGKVDPEEFNVLNHGDFWCNNFMCKLNEDTSAIEDICFVDFQLPKYGTPAQDLFCLLMTTSEFSIKLKKFDHFIAYYHEELVAHLKLLRYPKKVPTLAELQANLQKNSLWAFVCAQRMLPVALLPSTSDANIENFMSSSDKGVAFKRKMLLNPSYKKQIEIILPWLIDRNYIN</sequence>
<dbReference type="Gene3D" id="3.90.1200.10">
    <property type="match status" value="1"/>
</dbReference>
<protein>
    <submittedName>
        <fullName evidence="3">Uncharacterized protein LOC115624126</fullName>
    </submittedName>
</protein>
<dbReference type="Pfam" id="PF02958">
    <property type="entry name" value="EcKL"/>
    <property type="match status" value="1"/>
</dbReference>
<dbReference type="Proteomes" id="UP000504634">
    <property type="component" value="Unplaced"/>
</dbReference>
<evidence type="ECO:0000313" key="2">
    <source>
        <dbReference type="Proteomes" id="UP000504634"/>
    </source>
</evidence>
<gene>
    <name evidence="3" type="primary">LOC115624126</name>
</gene>
<dbReference type="InterPro" id="IPR015897">
    <property type="entry name" value="CHK_kinase-like"/>
</dbReference>
<organism evidence="2 3">
    <name type="scientific">Drosophila lebanonensis</name>
    <name type="common">Fruit fly</name>
    <name type="synonym">Scaptodrosophila lebanonensis</name>
    <dbReference type="NCBI Taxonomy" id="7225"/>
    <lineage>
        <taxon>Eukaryota</taxon>
        <taxon>Metazoa</taxon>
        <taxon>Ecdysozoa</taxon>
        <taxon>Arthropoda</taxon>
        <taxon>Hexapoda</taxon>
        <taxon>Insecta</taxon>
        <taxon>Pterygota</taxon>
        <taxon>Neoptera</taxon>
        <taxon>Endopterygota</taxon>
        <taxon>Diptera</taxon>
        <taxon>Brachycera</taxon>
        <taxon>Muscomorpha</taxon>
        <taxon>Ephydroidea</taxon>
        <taxon>Drosophilidae</taxon>
        <taxon>Scaptodrosophila</taxon>
    </lineage>
</organism>
<evidence type="ECO:0000313" key="3">
    <source>
        <dbReference type="RefSeq" id="XP_030374581.1"/>
    </source>
</evidence>
<accession>A0A6J2TCR3</accession>
<proteinExistence type="predicted"/>
<dbReference type="SUPFAM" id="SSF56112">
    <property type="entry name" value="Protein kinase-like (PK-like)"/>
    <property type="match status" value="1"/>
</dbReference>
<dbReference type="InterPro" id="IPR004119">
    <property type="entry name" value="EcKL"/>
</dbReference>
<dbReference type="CTD" id="43068"/>
<feature type="domain" description="CHK kinase-like" evidence="1">
    <location>
        <begin position="132"/>
        <end position="325"/>
    </location>
</feature>
<evidence type="ECO:0000259" key="1">
    <source>
        <dbReference type="SMART" id="SM00587"/>
    </source>
</evidence>
<name>A0A6J2TCR3_DROLE</name>
<dbReference type="PANTHER" id="PTHR11012:SF6">
    <property type="entry name" value="CHK DOMAIN OV1-RELATED"/>
    <property type="match status" value="1"/>
</dbReference>
<dbReference type="PANTHER" id="PTHR11012">
    <property type="entry name" value="PROTEIN KINASE-LIKE DOMAIN-CONTAINING"/>
    <property type="match status" value="1"/>
</dbReference>
<dbReference type="AlphaFoldDB" id="A0A6J2TCR3"/>
<dbReference type="GeneID" id="115624126"/>
<keyword evidence="2" id="KW-1185">Reference proteome</keyword>
<dbReference type="OrthoDB" id="8250698at2759"/>
<dbReference type="RefSeq" id="XP_030374581.1">
    <property type="nucleotide sequence ID" value="XM_030518721.1"/>
</dbReference>
<reference evidence="3" key="1">
    <citation type="submission" date="2025-08" db="UniProtKB">
        <authorList>
            <consortium name="RefSeq"/>
        </authorList>
    </citation>
    <scope>IDENTIFICATION</scope>
    <source>
        <strain evidence="3">11010-0011.00</strain>
        <tissue evidence="3">Whole body</tissue>
    </source>
</reference>